<name>A0A0A1UHD0_ENTIV</name>
<protein>
    <submittedName>
        <fullName evidence="3">Rho/RAC guanine nucleotide exchange factor, putative</fullName>
    </submittedName>
</protein>
<proteinExistence type="predicted"/>
<feature type="region of interest" description="Disordered" evidence="1">
    <location>
        <begin position="260"/>
        <end position="312"/>
    </location>
</feature>
<dbReference type="Pfam" id="PF00621">
    <property type="entry name" value="RhoGEF"/>
    <property type="match status" value="1"/>
</dbReference>
<dbReference type="InterPro" id="IPR051092">
    <property type="entry name" value="FYVE_RhoGEF_PH"/>
</dbReference>
<keyword evidence="4" id="KW-1185">Reference proteome</keyword>
<dbReference type="SUPFAM" id="SSF48065">
    <property type="entry name" value="DBL homology domain (DH-domain)"/>
    <property type="match status" value="1"/>
</dbReference>
<dbReference type="InterPro" id="IPR000219">
    <property type="entry name" value="DH_dom"/>
</dbReference>
<dbReference type="OrthoDB" id="1716625at2759"/>
<dbReference type="PANTHER" id="PTHR12673:SF263">
    <property type="entry name" value="PLECKSTRIN DOMAIN-CONTAINING PROTEIN"/>
    <property type="match status" value="1"/>
</dbReference>
<dbReference type="EMBL" id="KB206169">
    <property type="protein sequence ID" value="ELP95107.1"/>
    <property type="molecule type" value="Genomic_DNA"/>
</dbReference>
<evidence type="ECO:0000259" key="2">
    <source>
        <dbReference type="PROSITE" id="PS50010"/>
    </source>
</evidence>
<feature type="compositionally biased region" description="Basic and acidic residues" evidence="1">
    <location>
        <begin position="455"/>
        <end position="483"/>
    </location>
</feature>
<dbReference type="AlphaFoldDB" id="A0A0A1UHD0"/>
<dbReference type="GO" id="GO:0005085">
    <property type="term" value="F:guanyl-nucleotide exchange factor activity"/>
    <property type="evidence" value="ECO:0007669"/>
    <property type="project" value="InterPro"/>
</dbReference>
<dbReference type="Proteomes" id="UP000014680">
    <property type="component" value="Unassembled WGS sequence"/>
</dbReference>
<dbReference type="SUPFAM" id="SSF50729">
    <property type="entry name" value="PH domain-like"/>
    <property type="match status" value="1"/>
</dbReference>
<accession>A0A0A1UHD0</accession>
<sequence>MSIGGTIPLNISCKTQEGLKMPIRKPTATSTSGPITTHSPRRRADNRASMIFRTQFSLNQDDFEPHRQSLIVPSSYDLNREIHEPHDETLFYDHTNKLFSQHKRSNHSNFLSEEQIASGMEEVVTSVAETKSDDKKVLKENVGCTTKVAEKQKTHTKNKILVMTPDGQKLSKQNPKTPRLEDLGAIDLSINNLDVSDKHDKEHTLKTPEDVIDGKSKDDFVEKAFNDVVEGKLLAKTATNTPRVVDETNGPRRLTAEAYHVSREKSPTRVQSERPRNGKDKEFLRVKKDDALDKRDASSNERSNTSSVSLVSEDDDDMLERVDGVTYTWFDKKDVDIMISSDENKVREYLKRNRVTVGFPIKGYEECLVLDIRNGDDNPMEQIKEIRAMMQKRKEEFMQRHGDEFRLVDLDKNGKHLRIIDVHQTKTSKGVGEGIVSTEQELVTQIETSGLNIPKNEKKSDDHVQSPDLQTDKLSEKENENVERNALNPSENGDLQTPQIDPQRLPPELTGFEDITKYFSILDDTEKEQYERYKNVMTELWLTEESHVQSLDVLFKCYLVPLSYSKYSPIVQKMKIQIGMLYDLHSIFYKKISQRMKAVGNKVVPMVADLMRYFFHFVKATCPYIVEYNANLRTVNELMHQKGVKHIVERSIKHYKECHEGVVVQRIQSYLIMPIQRIPRYVLLIKDMLKCAPPITQDTDTLVECYQVILDVAAWINETKLYEEEREKYGIVIKAIPGLLDMNKSCRRYILSGVCKFMTIEEDNGVREAYFFLFNDVLIETKIDKMKGQKVKKSKLNKTYAQINQYETVEDFEGDVFQVQQVYMISEDAIVSYCPNPSLGPSVSFTSVLYDVSVTLVFGDVVEANAWFVAMAYTIKLAPRINESKIIYNIRNE</sequence>
<dbReference type="PROSITE" id="PS50010">
    <property type="entry name" value="DH_2"/>
    <property type="match status" value="1"/>
</dbReference>
<evidence type="ECO:0000313" key="3">
    <source>
        <dbReference type="EMBL" id="ELP95107.1"/>
    </source>
</evidence>
<dbReference type="Gene3D" id="1.20.900.10">
    <property type="entry name" value="Dbl homology (DH) domain"/>
    <property type="match status" value="1"/>
</dbReference>
<feature type="domain" description="DH" evidence="2">
    <location>
        <begin position="532"/>
        <end position="719"/>
    </location>
</feature>
<feature type="compositionally biased region" description="Low complexity" evidence="1">
    <location>
        <begin position="300"/>
        <end position="311"/>
    </location>
</feature>
<organism evidence="3 4">
    <name type="scientific">Entamoeba invadens IP1</name>
    <dbReference type="NCBI Taxonomy" id="370355"/>
    <lineage>
        <taxon>Eukaryota</taxon>
        <taxon>Amoebozoa</taxon>
        <taxon>Evosea</taxon>
        <taxon>Archamoebae</taxon>
        <taxon>Mastigamoebida</taxon>
        <taxon>Entamoebidae</taxon>
        <taxon>Entamoeba</taxon>
    </lineage>
</organism>
<reference evidence="3 4" key="1">
    <citation type="submission" date="2012-10" db="EMBL/GenBank/DDBJ databases">
        <authorList>
            <person name="Zafar N."/>
            <person name="Inman J."/>
            <person name="Hall N."/>
            <person name="Lorenzi H."/>
            <person name="Caler E."/>
        </authorList>
    </citation>
    <scope>NUCLEOTIDE SEQUENCE [LARGE SCALE GENOMIC DNA]</scope>
    <source>
        <strain evidence="3 4">IP1</strain>
    </source>
</reference>
<dbReference type="SMART" id="SM00325">
    <property type="entry name" value="RhoGEF"/>
    <property type="match status" value="1"/>
</dbReference>
<dbReference type="KEGG" id="eiv:EIN_254710"/>
<feature type="compositionally biased region" description="Polar residues" evidence="1">
    <location>
        <begin position="487"/>
        <end position="500"/>
    </location>
</feature>
<dbReference type="Gene3D" id="2.30.29.30">
    <property type="entry name" value="Pleckstrin-homology domain (PH domain)/Phosphotyrosine-binding domain (PTB)"/>
    <property type="match status" value="1"/>
</dbReference>
<dbReference type="OMA" id="KPLMVQR"/>
<dbReference type="GeneID" id="14893870"/>
<evidence type="ECO:0000256" key="1">
    <source>
        <dbReference type="SAM" id="MobiDB-lite"/>
    </source>
</evidence>
<feature type="compositionally biased region" description="Basic and acidic residues" evidence="1">
    <location>
        <begin position="260"/>
        <end position="299"/>
    </location>
</feature>
<dbReference type="InterPro" id="IPR035899">
    <property type="entry name" value="DBL_dom_sf"/>
</dbReference>
<dbReference type="GO" id="GO:0005737">
    <property type="term" value="C:cytoplasm"/>
    <property type="evidence" value="ECO:0007669"/>
    <property type="project" value="TreeGrafter"/>
</dbReference>
<evidence type="ECO:0000313" key="4">
    <source>
        <dbReference type="Proteomes" id="UP000014680"/>
    </source>
</evidence>
<dbReference type="InterPro" id="IPR011993">
    <property type="entry name" value="PH-like_dom_sf"/>
</dbReference>
<dbReference type="PANTHER" id="PTHR12673">
    <property type="entry name" value="FACIOGENITAL DYSPLASIA PROTEIN"/>
    <property type="match status" value="1"/>
</dbReference>
<dbReference type="VEuPathDB" id="AmoebaDB:EIN_254710"/>
<feature type="region of interest" description="Disordered" evidence="1">
    <location>
        <begin position="448"/>
        <end position="505"/>
    </location>
</feature>
<gene>
    <name evidence="3" type="ORF">EIN_254710</name>
</gene>
<dbReference type="RefSeq" id="XP_004261878.1">
    <property type="nucleotide sequence ID" value="XM_004261830.1"/>
</dbReference>